<evidence type="ECO:0000256" key="1">
    <source>
        <dbReference type="ARBA" id="ARBA00008948"/>
    </source>
</evidence>
<proteinExistence type="inferred from homology"/>
<dbReference type="AlphaFoldDB" id="A0A3Q3EK88"/>
<protein>
    <submittedName>
        <fullName evidence="2">Family with sequence similarity 32 member A</fullName>
    </submittedName>
</protein>
<evidence type="ECO:0000313" key="2">
    <source>
        <dbReference type="Ensembl" id="ENSLBEP00000007654.1"/>
    </source>
</evidence>
<dbReference type="PANTHER" id="PTHR13282:SF6">
    <property type="entry name" value="PROTEIN FAM32A"/>
    <property type="match status" value="1"/>
</dbReference>
<dbReference type="Proteomes" id="UP000261660">
    <property type="component" value="Unplaced"/>
</dbReference>
<dbReference type="FunCoup" id="A0A3Q3EK88">
    <property type="interactions" value="1309"/>
</dbReference>
<name>A0A3Q3EK88_9LABR</name>
<reference evidence="2" key="2">
    <citation type="submission" date="2025-09" db="UniProtKB">
        <authorList>
            <consortium name="Ensembl"/>
        </authorList>
    </citation>
    <scope>IDENTIFICATION</scope>
</reference>
<reference evidence="2" key="1">
    <citation type="submission" date="2025-08" db="UniProtKB">
        <authorList>
            <consortium name="Ensembl"/>
        </authorList>
    </citation>
    <scope>IDENTIFICATION</scope>
</reference>
<dbReference type="STRING" id="56723.ENSLBEP00000007654"/>
<keyword evidence="3" id="KW-1185">Reference proteome</keyword>
<sequence length="89" mass="10520">MSEYATAQKSALKLKVLLNIKKKAKESKHRLEQVVTNQEDEEEKTTKAYVDKRTPAQVAFDKMQEKRDFNRHLDNLTEHYDIPKVSWTK</sequence>
<dbReference type="InParanoid" id="A0A3Q3EK88"/>
<dbReference type="GO" id="GO:0005730">
    <property type="term" value="C:nucleolus"/>
    <property type="evidence" value="ECO:0007669"/>
    <property type="project" value="TreeGrafter"/>
</dbReference>
<organism evidence="2 3">
    <name type="scientific">Labrus bergylta</name>
    <name type="common">ballan wrasse</name>
    <dbReference type="NCBI Taxonomy" id="56723"/>
    <lineage>
        <taxon>Eukaryota</taxon>
        <taxon>Metazoa</taxon>
        <taxon>Chordata</taxon>
        <taxon>Craniata</taxon>
        <taxon>Vertebrata</taxon>
        <taxon>Euteleostomi</taxon>
        <taxon>Actinopterygii</taxon>
        <taxon>Neopterygii</taxon>
        <taxon>Teleostei</taxon>
        <taxon>Neoteleostei</taxon>
        <taxon>Acanthomorphata</taxon>
        <taxon>Eupercaria</taxon>
        <taxon>Labriformes</taxon>
        <taxon>Labridae</taxon>
        <taxon>Labrus</taxon>
    </lineage>
</organism>
<dbReference type="Ensembl" id="ENSLBET00000008046.1">
    <property type="protein sequence ID" value="ENSLBEP00000007654.1"/>
    <property type="gene ID" value="ENSLBEG00000005913.1"/>
</dbReference>
<evidence type="ECO:0000313" key="3">
    <source>
        <dbReference type="Proteomes" id="UP000261660"/>
    </source>
</evidence>
<dbReference type="GeneTree" id="ENSGT00390000013811"/>
<accession>A0A3Q3EK88</accession>
<dbReference type="InterPro" id="IPR013865">
    <property type="entry name" value="FAM32A"/>
</dbReference>
<dbReference type="PANTHER" id="PTHR13282">
    <property type="entry name" value="PROTEIN FAM32A"/>
    <property type="match status" value="1"/>
</dbReference>
<comment type="similarity">
    <text evidence="1">Belongs to the FAM32 family.</text>
</comment>